<evidence type="ECO:0000256" key="1">
    <source>
        <dbReference type="SAM" id="MobiDB-lite"/>
    </source>
</evidence>
<accession>A0A6J2YP85</accession>
<dbReference type="InterPro" id="IPR011050">
    <property type="entry name" value="Pectin_lyase_fold/virulence"/>
</dbReference>
<protein>
    <submittedName>
        <fullName evidence="3">Uncharacterized protein LOC115889879</fullName>
    </submittedName>
</protein>
<name>A0A6J2YP85_SITOR</name>
<dbReference type="Gene3D" id="3.80.10.10">
    <property type="entry name" value="Ribonuclease Inhibitor"/>
    <property type="match status" value="1"/>
</dbReference>
<dbReference type="OrthoDB" id="5970161at2759"/>
<feature type="region of interest" description="Disordered" evidence="1">
    <location>
        <begin position="450"/>
        <end position="477"/>
    </location>
</feature>
<sequence length="499" mass="56151">MIVIKNLSLYFVKSIVLLYFIKNCTAATRIMFKRCGLDGFTCKTNANKKSDIYYECPKTSTDILIYINQMGTATTTEKISINNCEKVTINMGCPKQNPYLLYLQITNVEKLSFLRTKVDSVVPPKVTLENITHIDTIPFHTFAQVDKTYSTASCTVPTTDFESLHIKNVNIDTVETGAFVGLNNFKNITLYNVSIKKIQTKGMSFRQNPLAEFEIMNSSINVIEDMGIQIYTDRAIISKNEFSEIYSSGINGSMKDFFFTNNSITTIHPYGISILATNTFILDNIFTYLKSYALEKISPGVLKVSEINLGKLKFIFDFSRNTISFADAGSLSPDYVSYENVKTEMVFSRNKFYCSCEYLGWLVSDLGHGPNTLQLDTFYKMVLNESSDNVCYQGCNLPVAVVKDMIQCGKCLKNVTIESLCLARLQIKVDVPTFEAESISTSTEYVTSFETEEAEDSTEQNDYTNQQTAQSSTSSTKTGNTFLGLTVVFLQYVIFNHKV</sequence>
<reference evidence="3" key="1">
    <citation type="submission" date="2025-08" db="UniProtKB">
        <authorList>
            <consortium name="RefSeq"/>
        </authorList>
    </citation>
    <scope>IDENTIFICATION</scope>
    <source>
        <tissue evidence="3">Gonads</tissue>
    </source>
</reference>
<feature type="compositionally biased region" description="Acidic residues" evidence="1">
    <location>
        <begin position="450"/>
        <end position="459"/>
    </location>
</feature>
<feature type="compositionally biased region" description="Low complexity" evidence="1">
    <location>
        <begin position="464"/>
        <end position="476"/>
    </location>
</feature>
<dbReference type="InParanoid" id="A0A6J2YP85"/>
<dbReference type="GeneID" id="115889879"/>
<proteinExistence type="predicted"/>
<evidence type="ECO:0000313" key="2">
    <source>
        <dbReference type="Proteomes" id="UP000504635"/>
    </source>
</evidence>
<dbReference type="Proteomes" id="UP000504635">
    <property type="component" value="Unplaced"/>
</dbReference>
<organism evidence="2 3">
    <name type="scientific">Sitophilus oryzae</name>
    <name type="common">Rice weevil</name>
    <name type="synonym">Curculio oryzae</name>
    <dbReference type="NCBI Taxonomy" id="7048"/>
    <lineage>
        <taxon>Eukaryota</taxon>
        <taxon>Metazoa</taxon>
        <taxon>Ecdysozoa</taxon>
        <taxon>Arthropoda</taxon>
        <taxon>Hexapoda</taxon>
        <taxon>Insecta</taxon>
        <taxon>Pterygota</taxon>
        <taxon>Neoptera</taxon>
        <taxon>Endopterygota</taxon>
        <taxon>Coleoptera</taxon>
        <taxon>Polyphaga</taxon>
        <taxon>Cucujiformia</taxon>
        <taxon>Curculionidae</taxon>
        <taxon>Dryophthorinae</taxon>
        <taxon>Sitophilus</taxon>
    </lineage>
</organism>
<dbReference type="SUPFAM" id="SSF51126">
    <property type="entry name" value="Pectin lyase-like"/>
    <property type="match status" value="1"/>
</dbReference>
<dbReference type="AlphaFoldDB" id="A0A6J2YP85"/>
<keyword evidence="2" id="KW-1185">Reference proteome</keyword>
<dbReference type="InterPro" id="IPR032675">
    <property type="entry name" value="LRR_dom_sf"/>
</dbReference>
<dbReference type="RefSeq" id="XP_030765828.1">
    <property type="nucleotide sequence ID" value="XM_030909968.1"/>
</dbReference>
<dbReference type="KEGG" id="soy:115889879"/>
<gene>
    <name evidence="3" type="primary">LOC115889879</name>
</gene>
<evidence type="ECO:0000313" key="3">
    <source>
        <dbReference type="RefSeq" id="XP_030765828.1"/>
    </source>
</evidence>